<proteinExistence type="predicted"/>
<gene>
    <name evidence="1" type="ORF">METZ01_LOCUS228144</name>
</gene>
<name>A0A382GJG4_9ZZZZ</name>
<dbReference type="EMBL" id="UINC01055890">
    <property type="protein sequence ID" value="SVB75290.1"/>
    <property type="molecule type" value="Genomic_DNA"/>
</dbReference>
<protein>
    <submittedName>
        <fullName evidence="1">Uncharacterized protein</fullName>
    </submittedName>
</protein>
<sequence>MKRFLPLLLTSSLFAQSSISEGGFRLGFGEGGFHK</sequence>
<accession>A0A382GJG4</accession>
<evidence type="ECO:0000313" key="1">
    <source>
        <dbReference type="EMBL" id="SVB75290.1"/>
    </source>
</evidence>
<organism evidence="1">
    <name type="scientific">marine metagenome</name>
    <dbReference type="NCBI Taxonomy" id="408172"/>
    <lineage>
        <taxon>unclassified sequences</taxon>
        <taxon>metagenomes</taxon>
        <taxon>ecological metagenomes</taxon>
    </lineage>
</organism>
<dbReference type="AlphaFoldDB" id="A0A382GJG4"/>
<reference evidence="1" key="1">
    <citation type="submission" date="2018-05" db="EMBL/GenBank/DDBJ databases">
        <authorList>
            <person name="Lanie J.A."/>
            <person name="Ng W.-L."/>
            <person name="Kazmierczak K.M."/>
            <person name="Andrzejewski T.M."/>
            <person name="Davidsen T.M."/>
            <person name="Wayne K.J."/>
            <person name="Tettelin H."/>
            <person name="Glass J.I."/>
            <person name="Rusch D."/>
            <person name="Podicherti R."/>
            <person name="Tsui H.-C.T."/>
            <person name="Winkler M.E."/>
        </authorList>
    </citation>
    <scope>NUCLEOTIDE SEQUENCE</scope>
</reference>